<keyword evidence="4" id="KW-1185">Reference proteome</keyword>
<reference evidence="2" key="2">
    <citation type="submission" date="2016-05" db="EMBL/GenBank/DDBJ databases">
        <title>Comparative analysis highlights variable genome content of wheat rusts and divergence of the mating loci.</title>
        <authorList>
            <person name="Cuomo C.A."/>
            <person name="Bakkeren G."/>
            <person name="Szabo L."/>
            <person name="Khalil H."/>
            <person name="Joly D."/>
            <person name="Goldberg J."/>
            <person name="Young S."/>
            <person name="Zeng Q."/>
            <person name="Fellers J."/>
        </authorList>
    </citation>
    <scope>NUCLEOTIDE SEQUENCE [LARGE SCALE GENOMIC DNA]</scope>
    <source>
        <strain evidence="2">1-1 BBBD Race 1</strain>
    </source>
</reference>
<dbReference type="AlphaFoldDB" id="A0A180GGR4"/>
<evidence type="ECO:0000313" key="3">
    <source>
        <dbReference type="EnsemblFungi" id="PTTG_07400-t43_1-p1"/>
    </source>
</evidence>
<dbReference type="Proteomes" id="UP000005240">
    <property type="component" value="Unassembled WGS sequence"/>
</dbReference>
<dbReference type="Gene3D" id="1.10.600.10">
    <property type="entry name" value="Farnesyl Diphosphate Synthase"/>
    <property type="match status" value="1"/>
</dbReference>
<dbReference type="EnsemblFungi" id="PTTG_07400-t43_1">
    <property type="protein sequence ID" value="PTTG_07400-t43_1-p1"/>
    <property type="gene ID" value="PTTG_07400"/>
</dbReference>
<protein>
    <recommendedName>
        <fullName evidence="5">Squalene/phytoene synthase</fullName>
    </recommendedName>
</protein>
<dbReference type="OrthoDB" id="270318at2759"/>
<proteinExistence type="predicted"/>
<reference evidence="3" key="4">
    <citation type="submission" date="2025-05" db="UniProtKB">
        <authorList>
            <consortium name="EnsemblFungi"/>
        </authorList>
    </citation>
    <scope>IDENTIFICATION</scope>
    <source>
        <strain evidence="3">isolate 1-1 / race 1 (BBBD)</strain>
    </source>
</reference>
<evidence type="ECO:0000256" key="1">
    <source>
        <dbReference type="SAM" id="MobiDB-lite"/>
    </source>
</evidence>
<organism evidence="2">
    <name type="scientific">Puccinia triticina (isolate 1-1 / race 1 (BBBD))</name>
    <name type="common">Brown leaf rust fungus</name>
    <dbReference type="NCBI Taxonomy" id="630390"/>
    <lineage>
        <taxon>Eukaryota</taxon>
        <taxon>Fungi</taxon>
        <taxon>Dikarya</taxon>
        <taxon>Basidiomycota</taxon>
        <taxon>Pucciniomycotina</taxon>
        <taxon>Pucciniomycetes</taxon>
        <taxon>Pucciniales</taxon>
        <taxon>Pucciniaceae</taxon>
        <taxon>Puccinia</taxon>
    </lineage>
</organism>
<gene>
    <name evidence="2" type="ORF">PTTG_07400</name>
</gene>
<dbReference type="VEuPathDB" id="FungiDB:PTTG_07400"/>
<name>A0A180GGR4_PUCT1</name>
<reference evidence="2" key="1">
    <citation type="submission" date="2009-11" db="EMBL/GenBank/DDBJ databases">
        <authorList>
            <consortium name="The Broad Institute Genome Sequencing Platform"/>
            <person name="Ward D."/>
            <person name="Feldgarden M."/>
            <person name="Earl A."/>
            <person name="Young S.K."/>
            <person name="Zeng Q."/>
            <person name="Koehrsen M."/>
            <person name="Alvarado L."/>
            <person name="Berlin A."/>
            <person name="Bochicchio J."/>
            <person name="Borenstein D."/>
            <person name="Chapman S.B."/>
            <person name="Chen Z."/>
            <person name="Engels R."/>
            <person name="Freedman E."/>
            <person name="Gellesch M."/>
            <person name="Goldberg J."/>
            <person name="Griggs A."/>
            <person name="Gujja S."/>
            <person name="Heilman E."/>
            <person name="Heiman D."/>
            <person name="Hepburn T."/>
            <person name="Howarth C."/>
            <person name="Jen D."/>
            <person name="Larson L."/>
            <person name="Lewis B."/>
            <person name="Mehta T."/>
            <person name="Park D."/>
            <person name="Pearson M."/>
            <person name="Roberts A."/>
            <person name="Saif S."/>
            <person name="Shea T."/>
            <person name="Shenoy N."/>
            <person name="Sisk P."/>
            <person name="Stolte C."/>
            <person name="Sykes S."/>
            <person name="Thomson T."/>
            <person name="Walk T."/>
            <person name="White J."/>
            <person name="Yandava C."/>
            <person name="Izard J."/>
            <person name="Baranova O.V."/>
            <person name="Blanton J.M."/>
            <person name="Tanner A.C."/>
            <person name="Dewhirst F.E."/>
            <person name="Haas B."/>
            <person name="Nusbaum C."/>
            <person name="Birren B."/>
        </authorList>
    </citation>
    <scope>NUCLEOTIDE SEQUENCE [LARGE SCALE GENOMIC DNA]</scope>
    <source>
        <strain evidence="2">1-1 BBBD Race 1</strain>
    </source>
</reference>
<feature type="region of interest" description="Disordered" evidence="1">
    <location>
        <begin position="1"/>
        <end position="22"/>
    </location>
</feature>
<dbReference type="EMBL" id="ADAS02000072">
    <property type="protein sequence ID" value="OAV91936.1"/>
    <property type="molecule type" value="Genomic_DNA"/>
</dbReference>
<dbReference type="InterPro" id="IPR008949">
    <property type="entry name" value="Isoprenoid_synthase_dom_sf"/>
</dbReference>
<dbReference type="InterPro" id="IPR002060">
    <property type="entry name" value="Squ/phyt_synthse"/>
</dbReference>
<evidence type="ECO:0000313" key="4">
    <source>
        <dbReference type="Proteomes" id="UP000005240"/>
    </source>
</evidence>
<sequence length="367" mass="40786">MMKRTLRGRRTPGLVRQGSSRAADGLAESLAMLQRRHPEAVLQLPFWPRPAQPGFLALAAFQADILAIGDGAGGNPAIARIRFQWWRDAIDGCFHPPQHTSHPLIQALQPLIAQHRLSKYYFTRIINAAESHCLDPRFAHLDALAAHSRSTTYAGLALLAQLLTSTAGPADVPLGTLDHALAHLATFLTVVRLLKRMPFYVRHRQTHIVPPELLECPDEALLRLFSPRRPADEELQQPAARSLLNLVFLAWSELVAAREVISLDPSHRHSAPADFRAHKNAAAIHSHIFSRRAPLARASVQPGLVPLFLAATPARSQLSRISKIILHAGNTDKNGRNRIGELIDGVARKPDWTVPFKLWFDYCFNKL</sequence>
<evidence type="ECO:0008006" key="5">
    <source>
        <dbReference type="Google" id="ProtNLM"/>
    </source>
</evidence>
<dbReference type="Pfam" id="PF00494">
    <property type="entry name" value="SQS_PSY"/>
    <property type="match status" value="1"/>
</dbReference>
<accession>A0A180GGR4</accession>
<reference evidence="3 4" key="3">
    <citation type="journal article" date="2017" name="G3 (Bethesda)">
        <title>Comparative analysis highlights variable genome content of wheat rusts and divergence of the mating loci.</title>
        <authorList>
            <person name="Cuomo C.A."/>
            <person name="Bakkeren G."/>
            <person name="Khalil H.B."/>
            <person name="Panwar V."/>
            <person name="Joly D."/>
            <person name="Linning R."/>
            <person name="Sakthikumar S."/>
            <person name="Song X."/>
            <person name="Adiconis X."/>
            <person name="Fan L."/>
            <person name="Goldberg J.M."/>
            <person name="Levin J.Z."/>
            <person name="Young S."/>
            <person name="Zeng Q."/>
            <person name="Anikster Y."/>
            <person name="Bruce M."/>
            <person name="Wang M."/>
            <person name="Yin C."/>
            <person name="McCallum B."/>
            <person name="Szabo L.J."/>
            <person name="Hulbert S."/>
            <person name="Chen X."/>
            <person name="Fellers J.P."/>
        </authorList>
    </citation>
    <scope>NUCLEOTIDE SEQUENCE</scope>
    <source>
        <strain evidence="4">Isolate 1-1 / race 1 (BBBD)</strain>
        <strain evidence="3">isolate 1-1 / race 1 (BBBD)</strain>
    </source>
</reference>
<dbReference type="SUPFAM" id="SSF48576">
    <property type="entry name" value="Terpenoid synthases"/>
    <property type="match status" value="1"/>
</dbReference>
<evidence type="ECO:0000313" key="2">
    <source>
        <dbReference type="EMBL" id="OAV91936.1"/>
    </source>
</evidence>
<feature type="compositionally biased region" description="Basic residues" evidence="1">
    <location>
        <begin position="1"/>
        <end position="10"/>
    </location>
</feature>